<dbReference type="GO" id="GO:0005634">
    <property type="term" value="C:nucleus"/>
    <property type="evidence" value="ECO:0007669"/>
    <property type="project" value="UniProtKB-SubCell"/>
</dbReference>
<dbReference type="Proteomes" id="UP000008281">
    <property type="component" value="Unassembled WGS sequence"/>
</dbReference>
<dbReference type="EMBL" id="DS268711">
    <property type="protein sequence ID" value="EFO99304.1"/>
    <property type="molecule type" value="Genomic_DNA"/>
</dbReference>
<dbReference type="SUPFAM" id="SSF53098">
    <property type="entry name" value="Ribonuclease H-like"/>
    <property type="match status" value="1"/>
</dbReference>
<protein>
    <recommendedName>
        <fullName evidence="6">HAT C-terminal dimerisation domain-containing protein</fullName>
    </recommendedName>
</protein>
<evidence type="ECO:0000313" key="7">
    <source>
        <dbReference type="EMBL" id="EFO99304.1"/>
    </source>
</evidence>
<organism evidence="8">
    <name type="scientific">Caenorhabditis remanei</name>
    <name type="common">Caenorhabditis vulgaris</name>
    <dbReference type="NCBI Taxonomy" id="31234"/>
    <lineage>
        <taxon>Eukaryota</taxon>
        <taxon>Metazoa</taxon>
        <taxon>Ecdysozoa</taxon>
        <taxon>Nematoda</taxon>
        <taxon>Chromadorea</taxon>
        <taxon>Rhabditida</taxon>
        <taxon>Rhabditina</taxon>
        <taxon>Rhabditomorpha</taxon>
        <taxon>Rhabditoidea</taxon>
        <taxon>Rhabditidae</taxon>
        <taxon>Peloderinae</taxon>
        <taxon>Caenorhabditis</taxon>
    </lineage>
</organism>
<dbReference type="HOGENOM" id="CLU_009123_12_6_1"/>
<reference evidence="7" key="1">
    <citation type="submission" date="2007-07" db="EMBL/GenBank/DDBJ databases">
        <title>PCAP assembly of the Caenorhabditis remanei genome.</title>
        <authorList>
            <consortium name="The Caenorhabditis remanei Sequencing Consortium"/>
            <person name="Wilson R.K."/>
        </authorList>
    </citation>
    <scope>NUCLEOTIDE SEQUENCE [LARGE SCALE GENOMIC DNA]</scope>
    <source>
        <strain evidence="7">PB4641</strain>
    </source>
</reference>
<dbReference type="GO" id="GO:0008270">
    <property type="term" value="F:zinc ion binding"/>
    <property type="evidence" value="ECO:0007669"/>
    <property type="project" value="UniProtKB-KW"/>
</dbReference>
<evidence type="ECO:0000256" key="2">
    <source>
        <dbReference type="ARBA" id="ARBA00022723"/>
    </source>
</evidence>
<evidence type="ECO:0000256" key="3">
    <source>
        <dbReference type="ARBA" id="ARBA00022771"/>
    </source>
</evidence>
<dbReference type="SUPFAM" id="SSF140996">
    <property type="entry name" value="Hermes dimerisation domain"/>
    <property type="match status" value="1"/>
</dbReference>
<dbReference type="OMA" id="KLINDCP"/>
<comment type="subcellular location">
    <subcellularLocation>
        <location evidence="1">Nucleus</location>
    </subcellularLocation>
</comment>
<keyword evidence="3" id="KW-0863">Zinc-finger</keyword>
<dbReference type="PANTHER" id="PTHR46481:SF10">
    <property type="entry name" value="ZINC FINGER BED DOMAIN-CONTAINING PROTEIN 39"/>
    <property type="match status" value="1"/>
</dbReference>
<dbReference type="eggNOG" id="KOG1121">
    <property type="taxonomic scope" value="Eukaryota"/>
</dbReference>
<keyword evidence="5" id="KW-0539">Nucleus</keyword>
<evidence type="ECO:0000256" key="1">
    <source>
        <dbReference type="ARBA" id="ARBA00004123"/>
    </source>
</evidence>
<dbReference type="STRING" id="31234.E3NIR9"/>
<evidence type="ECO:0000313" key="8">
    <source>
        <dbReference type="Proteomes" id="UP000008281"/>
    </source>
</evidence>
<dbReference type="InterPro" id="IPR008906">
    <property type="entry name" value="HATC_C_dom"/>
</dbReference>
<evidence type="ECO:0000256" key="5">
    <source>
        <dbReference type="ARBA" id="ARBA00023242"/>
    </source>
</evidence>
<sequence>MGKYSHLFKSTVTGKLKCTMCNYECEKKKSGSTFLQVNHIEKNHPEEKKKVEAKEKSIQNILTKPDGEKTVVVPSIFQPTIWPDNHEEAVKLTRLITEMICRDRLPLSFSENPGFAKLMKYVKPRYRIKSRFSFSRVEIPKLFKELRDNLQIELNNAEHVAIAYDLWSDDGLKFEVIGVLAYFLKDGEVVHRVLGLINCKNVEHSGHQISKLMREMLEKYNILTKTVCFMRDGASNAIKACEIIGLPSFDCLNHKLHLAAKDGTEAMIGLKRVIENYKKIVRKLKKSSVSQKEFTEIQKLYEIPELCLIKGIDVRWGSLRSMFLRAQECRLAINEFVMSNPTVPKISDSDWNLIDAVCDLLKPITEQSDNVQKRGSTGSIIIPLCTYLIDLMNENSEHPEASRAIALRMQSELSKYKKCNVLHFATLLDIRFKDMFSTTGVKEAFIEQAELDFERETPIADVEDCGPPPAKKQLNDGFLQYIQGKIKKSTKSEAEVNYGMAIKLEFDKFLAIPPDPSANPIQYWMSDLATSVFPLLQKHAKKYLIVPPGSSEVERIFSTASHILTKYRKNLSAEHFEQLLFLNKNLALMN</sequence>
<dbReference type="AlphaFoldDB" id="E3NIR9"/>
<dbReference type="InParanoid" id="E3NIR9"/>
<dbReference type="InterPro" id="IPR012337">
    <property type="entry name" value="RNaseH-like_sf"/>
</dbReference>
<keyword evidence="8" id="KW-1185">Reference proteome</keyword>
<gene>
    <name evidence="7" type="ORF">CRE_17625</name>
</gene>
<dbReference type="GO" id="GO:0046983">
    <property type="term" value="F:protein dimerization activity"/>
    <property type="evidence" value="ECO:0007669"/>
    <property type="project" value="InterPro"/>
</dbReference>
<dbReference type="FunCoup" id="E3NIR9">
    <property type="interactions" value="1862"/>
</dbReference>
<accession>E3NIR9</accession>
<evidence type="ECO:0000256" key="4">
    <source>
        <dbReference type="ARBA" id="ARBA00022833"/>
    </source>
</evidence>
<dbReference type="InterPro" id="IPR052035">
    <property type="entry name" value="ZnF_BED_domain_contain"/>
</dbReference>
<dbReference type="OrthoDB" id="5865631at2759"/>
<keyword evidence="2" id="KW-0479">Metal-binding</keyword>
<proteinExistence type="predicted"/>
<feature type="domain" description="HAT C-terminal dimerisation" evidence="6">
    <location>
        <begin position="517"/>
        <end position="586"/>
    </location>
</feature>
<dbReference type="Pfam" id="PF05699">
    <property type="entry name" value="Dimer_Tnp_hAT"/>
    <property type="match status" value="1"/>
</dbReference>
<evidence type="ECO:0000259" key="6">
    <source>
        <dbReference type="Pfam" id="PF05699"/>
    </source>
</evidence>
<dbReference type="PANTHER" id="PTHR46481">
    <property type="entry name" value="ZINC FINGER BED DOMAIN-CONTAINING PROTEIN 4"/>
    <property type="match status" value="1"/>
</dbReference>
<keyword evidence="4" id="KW-0862">Zinc</keyword>
<name>E3NIR9_CAERE</name>